<dbReference type="PANTHER" id="PTHR11066:SF34">
    <property type="entry name" value="ACYL-COENZYME A THIOESTERASE 8"/>
    <property type="match status" value="1"/>
</dbReference>
<evidence type="ECO:0000313" key="6">
    <source>
        <dbReference type="Proteomes" id="UP000715441"/>
    </source>
</evidence>
<feature type="domain" description="Acyl-CoA thioesterase-like N-terminal HotDog" evidence="4">
    <location>
        <begin position="41"/>
        <end position="118"/>
    </location>
</feature>
<organism evidence="5 6">
    <name type="scientific">Amycolatopsis acididurans</name>
    <dbReference type="NCBI Taxonomy" id="2724524"/>
    <lineage>
        <taxon>Bacteria</taxon>
        <taxon>Bacillati</taxon>
        <taxon>Actinomycetota</taxon>
        <taxon>Actinomycetes</taxon>
        <taxon>Pseudonocardiales</taxon>
        <taxon>Pseudonocardiaceae</taxon>
        <taxon>Amycolatopsis</taxon>
    </lineage>
</organism>
<dbReference type="Proteomes" id="UP000715441">
    <property type="component" value="Unassembled WGS sequence"/>
</dbReference>
<evidence type="ECO:0000259" key="4">
    <source>
        <dbReference type="Pfam" id="PF13622"/>
    </source>
</evidence>
<dbReference type="InterPro" id="IPR003703">
    <property type="entry name" value="Acyl_CoA_thio"/>
</dbReference>
<evidence type="ECO:0000256" key="2">
    <source>
        <dbReference type="ARBA" id="ARBA00022801"/>
    </source>
</evidence>
<dbReference type="Pfam" id="PF02551">
    <property type="entry name" value="Acyl_CoA_thio"/>
    <property type="match status" value="1"/>
</dbReference>
<dbReference type="Gene3D" id="2.40.160.210">
    <property type="entry name" value="Acyl-CoA thioesterase, double hotdog domain"/>
    <property type="match status" value="1"/>
</dbReference>
<dbReference type="RefSeq" id="WP_168516465.1">
    <property type="nucleotide sequence ID" value="NZ_JAAXLS010000009.1"/>
</dbReference>
<protein>
    <submittedName>
        <fullName evidence="5">Acyl-CoA thioesterase II</fullName>
    </submittedName>
</protein>
<name>A0ABX1J3Z7_9PSEU</name>
<proteinExistence type="inferred from homology"/>
<accession>A0ABX1J3Z7</accession>
<dbReference type="CDD" id="cd03445">
    <property type="entry name" value="Thioesterase_II_repeat2"/>
    <property type="match status" value="1"/>
</dbReference>
<comment type="caution">
    <text evidence="5">The sequence shown here is derived from an EMBL/GenBank/DDBJ whole genome shotgun (WGS) entry which is preliminary data.</text>
</comment>
<feature type="domain" description="Acyl-CoA thioesterase 2 C-terminal" evidence="3">
    <location>
        <begin position="179"/>
        <end position="279"/>
    </location>
</feature>
<evidence type="ECO:0000259" key="3">
    <source>
        <dbReference type="Pfam" id="PF02551"/>
    </source>
</evidence>
<dbReference type="PANTHER" id="PTHR11066">
    <property type="entry name" value="ACYL-COA THIOESTERASE"/>
    <property type="match status" value="1"/>
</dbReference>
<dbReference type="InterPro" id="IPR042171">
    <property type="entry name" value="Acyl-CoA_hotdog"/>
</dbReference>
<comment type="similarity">
    <text evidence="1">Belongs to the C/M/P thioester hydrolase family.</text>
</comment>
<reference evidence="5 6" key="1">
    <citation type="submission" date="2020-04" db="EMBL/GenBank/DDBJ databases">
        <title>Novel species.</title>
        <authorList>
            <person name="Teo W.F.A."/>
            <person name="Lipun K."/>
            <person name="Srisuk N."/>
            <person name="Duangmal K."/>
        </authorList>
    </citation>
    <scope>NUCLEOTIDE SEQUENCE [LARGE SCALE GENOMIC DNA]</scope>
    <source>
        <strain evidence="5 6">K13G38</strain>
    </source>
</reference>
<evidence type="ECO:0000313" key="5">
    <source>
        <dbReference type="EMBL" id="NKQ54512.1"/>
    </source>
</evidence>
<dbReference type="EMBL" id="JAAXLS010000009">
    <property type="protein sequence ID" value="NKQ54512.1"/>
    <property type="molecule type" value="Genomic_DNA"/>
</dbReference>
<gene>
    <name evidence="5" type="ORF">HFP15_16655</name>
</gene>
<keyword evidence="6" id="KW-1185">Reference proteome</keyword>
<dbReference type="InterPro" id="IPR025652">
    <property type="entry name" value="TesB_C"/>
</dbReference>
<evidence type="ECO:0000256" key="1">
    <source>
        <dbReference type="ARBA" id="ARBA00006538"/>
    </source>
</evidence>
<dbReference type="CDD" id="cd03444">
    <property type="entry name" value="Thioesterase_II_repeat1"/>
    <property type="match status" value="1"/>
</dbReference>
<keyword evidence="2" id="KW-0378">Hydrolase</keyword>
<dbReference type="InterPro" id="IPR029069">
    <property type="entry name" value="HotDog_dom_sf"/>
</dbReference>
<sequence>MSQSVGSAPPQAPGLVPLLDALDLEPIELDIFRSRTATEPGQRLFGGEVCAQALVAAERTTDPLTVPHSLHAYFLRPGDTGSRVVFRVDRLQEGRNFKRRRVTAIQHGEPILCLESSFTTDHSGTAYQTDPPSAPEPEDCSPLGIQHPSAWQVDPSTVFDLRPAVAEDPGMDKRARFMRDLWVRPLGWDTQGRVSPAAIITYFSDLTFVSALLRARPRADVAAMTSLDHVVWFHNEVRLDDWLLFAKSSPAVSDLRGLAQGRIFHRDGTLIASVAQEGLIHAQKEH</sequence>
<dbReference type="InterPro" id="IPR049449">
    <property type="entry name" value="TesB_ACOT8-like_N"/>
</dbReference>
<dbReference type="SUPFAM" id="SSF54637">
    <property type="entry name" value="Thioesterase/thiol ester dehydrase-isomerase"/>
    <property type="match status" value="2"/>
</dbReference>
<dbReference type="Pfam" id="PF13622">
    <property type="entry name" value="4HBT_3"/>
    <property type="match status" value="1"/>
</dbReference>